<dbReference type="EMBL" id="NGJT01000010">
    <property type="protein sequence ID" value="RST94061.1"/>
    <property type="molecule type" value="Genomic_DNA"/>
</dbReference>
<evidence type="ECO:0000256" key="3">
    <source>
        <dbReference type="SAM" id="Phobius"/>
    </source>
</evidence>
<evidence type="ECO:0008006" key="6">
    <source>
        <dbReference type="Google" id="ProtNLM"/>
    </source>
</evidence>
<dbReference type="InterPro" id="IPR041999">
    <property type="entry name" value="Sortase_D_1"/>
</dbReference>
<protein>
    <recommendedName>
        <fullName evidence="6">Class D sortase</fullName>
    </recommendedName>
</protein>
<dbReference type="Proteomes" id="UP000288490">
    <property type="component" value="Unassembled WGS sequence"/>
</dbReference>
<dbReference type="InterPro" id="IPR005754">
    <property type="entry name" value="Sortase"/>
</dbReference>
<dbReference type="AlphaFoldDB" id="A0A429ZK51"/>
<accession>A0A429ZK51</accession>
<keyword evidence="3" id="KW-0472">Membrane</keyword>
<name>A0A429ZK51_9ENTE</name>
<reference evidence="4 5" key="1">
    <citation type="submission" date="2017-05" db="EMBL/GenBank/DDBJ databases">
        <title>Vagococcus spp. assemblies.</title>
        <authorList>
            <person name="Gulvik C.A."/>
        </authorList>
    </citation>
    <scope>NUCLEOTIDE SEQUENCE [LARGE SCALE GENOMIC DNA]</scope>
    <source>
        <strain evidence="4 5">SS1994</strain>
    </source>
</reference>
<dbReference type="OrthoDB" id="165822at2"/>
<keyword evidence="3" id="KW-0812">Transmembrane</keyword>
<keyword evidence="3" id="KW-1133">Transmembrane helix</keyword>
<comment type="caution">
    <text evidence="4">The sequence shown here is derived from an EMBL/GenBank/DDBJ whole genome shotgun (WGS) entry which is preliminary data.</text>
</comment>
<sequence>MNKRVLAYIYMPVLFFISAYAIFTLLFLPYKETFDLFVSAVTMTEQAENTKITSIFNEKKQKEIKPVDNQIPSTQIEYPSLGTEYGTVIIDKFNVQARLIYGDSPEDLRVGVGQFNGSVFPGEAGTTLIGGHNTSDLAALDGVTVNDTITIKTSYDTYQYKITNKKVARFDDKSAIESLYKKSDNNQLILYTCYPIDMIGLTDDRLFVYAERVSGKMINSSI</sequence>
<dbReference type="NCBIfam" id="TIGR01076">
    <property type="entry name" value="sortase_fam"/>
    <property type="match status" value="1"/>
</dbReference>
<feature type="transmembrane region" description="Helical" evidence="3">
    <location>
        <begin position="7"/>
        <end position="30"/>
    </location>
</feature>
<dbReference type="SUPFAM" id="SSF63817">
    <property type="entry name" value="Sortase"/>
    <property type="match status" value="1"/>
</dbReference>
<dbReference type="Pfam" id="PF04203">
    <property type="entry name" value="Sortase"/>
    <property type="match status" value="1"/>
</dbReference>
<dbReference type="InterPro" id="IPR023365">
    <property type="entry name" value="Sortase_dom-sf"/>
</dbReference>
<feature type="active site" description="Acyl-thioester intermediate" evidence="2">
    <location>
        <position position="193"/>
    </location>
</feature>
<evidence type="ECO:0000313" key="5">
    <source>
        <dbReference type="Proteomes" id="UP000288490"/>
    </source>
</evidence>
<keyword evidence="1" id="KW-0378">Hydrolase</keyword>
<dbReference type="CDD" id="cd05828">
    <property type="entry name" value="Sortase_D_1"/>
    <property type="match status" value="1"/>
</dbReference>
<feature type="active site" description="Proton donor/acceptor" evidence="2">
    <location>
        <position position="132"/>
    </location>
</feature>
<evidence type="ECO:0000313" key="4">
    <source>
        <dbReference type="EMBL" id="RST94061.1"/>
    </source>
</evidence>
<proteinExistence type="predicted"/>
<dbReference type="GO" id="GO:0016787">
    <property type="term" value="F:hydrolase activity"/>
    <property type="evidence" value="ECO:0007669"/>
    <property type="project" value="UniProtKB-KW"/>
</dbReference>
<keyword evidence="5" id="KW-1185">Reference proteome</keyword>
<organism evidence="4 5">
    <name type="scientific">Vagococcus bubulae</name>
    <dbReference type="NCBI Taxonomy" id="1977868"/>
    <lineage>
        <taxon>Bacteria</taxon>
        <taxon>Bacillati</taxon>
        <taxon>Bacillota</taxon>
        <taxon>Bacilli</taxon>
        <taxon>Lactobacillales</taxon>
        <taxon>Enterococcaceae</taxon>
        <taxon>Vagococcus</taxon>
    </lineage>
</organism>
<gene>
    <name evidence="4" type="ORF">CBF36_06690</name>
</gene>
<dbReference type="RefSeq" id="WP_125957681.1">
    <property type="nucleotide sequence ID" value="NZ_JAQEJV010000005.1"/>
</dbReference>
<dbReference type="Gene3D" id="2.40.260.10">
    <property type="entry name" value="Sortase"/>
    <property type="match status" value="1"/>
</dbReference>
<evidence type="ECO:0000256" key="2">
    <source>
        <dbReference type="PIRSR" id="PIRSR605754-1"/>
    </source>
</evidence>
<evidence type="ECO:0000256" key="1">
    <source>
        <dbReference type="ARBA" id="ARBA00022801"/>
    </source>
</evidence>